<protein>
    <submittedName>
        <fullName evidence="2">Uncharacterized protein</fullName>
    </submittedName>
</protein>
<evidence type="ECO:0000256" key="1">
    <source>
        <dbReference type="SAM" id="Coils"/>
    </source>
</evidence>
<evidence type="ECO:0000313" key="2">
    <source>
        <dbReference type="EMBL" id="GJT20402.1"/>
    </source>
</evidence>
<feature type="coiled-coil region" evidence="1">
    <location>
        <begin position="26"/>
        <end position="85"/>
    </location>
</feature>
<evidence type="ECO:0000313" key="3">
    <source>
        <dbReference type="Proteomes" id="UP001151760"/>
    </source>
</evidence>
<reference evidence="2" key="2">
    <citation type="submission" date="2022-01" db="EMBL/GenBank/DDBJ databases">
        <authorList>
            <person name="Yamashiro T."/>
            <person name="Shiraishi A."/>
            <person name="Satake H."/>
            <person name="Nakayama K."/>
        </authorList>
    </citation>
    <scope>NUCLEOTIDE SEQUENCE</scope>
</reference>
<gene>
    <name evidence="2" type="ORF">Tco_0890339</name>
</gene>
<organism evidence="2 3">
    <name type="scientific">Tanacetum coccineum</name>
    <dbReference type="NCBI Taxonomy" id="301880"/>
    <lineage>
        <taxon>Eukaryota</taxon>
        <taxon>Viridiplantae</taxon>
        <taxon>Streptophyta</taxon>
        <taxon>Embryophyta</taxon>
        <taxon>Tracheophyta</taxon>
        <taxon>Spermatophyta</taxon>
        <taxon>Magnoliopsida</taxon>
        <taxon>eudicotyledons</taxon>
        <taxon>Gunneridae</taxon>
        <taxon>Pentapetalae</taxon>
        <taxon>asterids</taxon>
        <taxon>campanulids</taxon>
        <taxon>Asterales</taxon>
        <taxon>Asteraceae</taxon>
        <taxon>Asteroideae</taxon>
        <taxon>Anthemideae</taxon>
        <taxon>Anthemidinae</taxon>
        <taxon>Tanacetum</taxon>
    </lineage>
</organism>
<accession>A0ABQ5C2U2</accession>
<proteinExistence type="predicted"/>
<comment type="caution">
    <text evidence="2">The sequence shown here is derived from an EMBL/GenBank/DDBJ whole genome shotgun (WGS) entry which is preliminary data.</text>
</comment>
<reference evidence="2" key="1">
    <citation type="journal article" date="2022" name="Int. J. Mol. Sci.">
        <title>Draft Genome of Tanacetum Coccineum: Genomic Comparison of Closely Related Tanacetum-Family Plants.</title>
        <authorList>
            <person name="Yamashiro T."/>
            <person name="Shiraishi A."/>
            <person name="Nakayama K."/>
            <person name="Satake H."/>
        </authorList>
    </citation>
    <scope>NUCLEOTIDE SEQUENCE</scope>
</reference>
<name>A0ABQ5C2U2_9ASTR</name>
<sequence>MQISQLKETRSELDRTLDFRARDFQILQLTEKVIALQEQNELFRAENAKIKQHYKELYDSIKITRAKHTEQITALKNENESLKVQLQNTVSCVTTNQVKPKVLAPGKYAIDVEPIPPRNRNNREVHLVYLRHLKESGIIQLRRNSGKKLKLKDHLDKISSICMPFTLSILRNLL</sequence>
<dbReference type="EMBL" id="BQNB010013799">
    <property type="protein sequence ID" value="GJT20402.1"/>
    <property type="molecule type" value="Genomic_DNA"/>
</dbReference>
<keyword evidence="3" id="KW-1185">Reference proteome</keyword>
<dbReference type="Proteomes" id="UP001151760">
    <property type="component" value="Unassembled WGS sequence"/>
</dbReference>
<keyword evidence="1" id="KW-0175">Coiled coil</keyword>